<dbReference type="InterPro" id="IPR000157">
    <property type="entry name" value="TIR_dom"/>
</dbReference>
<dbReference type="PROSITE" id="PS50104">
    <property type="entry name" value="TIR"/>
    <property type="match status" value="1"/>
</dbReference>
<evidence type="ECO:0000259" key="6">
    <source>
        <dbReference type="PROSITE" id="PS50104"/>
    </source>
</evidence>
<feature type="domain" description="TIR" evidence="6">
    <location>
        <begin position="1"/>
        <end position="99"/>
    </location>
</feature>
<evidence type="ECO:0000256" key="2">
    <source>
        <dbReference type="ARBA" id="ARBA00022692"/>
    </source>
</evidence>
<dbReference type="InterPro" id="IPR035897">
    <property type="entry name" value="Toll_tir_struct_dom_sf"/>
</dbReference>
<gene>
    <name evidence="7" type="ORF">CHARACLAT_026184</name>
</gene>
<dbReference type="Proteomes" id="UP001352852">
    <property type="component" value="Unassembled WGS sequence"/>
</dbReference>
<evidence type="ECO:0000313" key="7">
    <source>
        <dbReference type="EMBL" id="MED6288403.1"/>
    </source>
</evidence>
<reference evidence="7 8" key="1">
    <citation type="submission" date="2021-06" db="EMBL/GenBank/DDBJ databases">
        <authorList>
            <person name="Palmer J.M."/>
        </authorList>
    </citation>
    <scope>NUCLEOTIDE SEQUENCE [LARGE SCALE GENOMIC DNA]</scope>
    <source>
        <strain evidence="7 8">CL_MEX2019</strain>
        <tissue evidence="7">Muscle</tissue>
    </source>
</reference>
<evidence type="ECO:0000256" key="4">
    <source>
        <dbReference type="ARBA" id="ARBA00022989"/>
    </source>
</evidence>
<protein>
    <recommendedName>
        <fullName evidence="6">TIR domain-containing protein</fullName>
    </recommendedName>
</protein>
<organism evidence="7 8">
    <name type="scientific">Characodon lateralis</name>
    <dbReference type="NCBI Taxonomy" id="208331"/>
    <lineage>
        <taxon>Eukaryota</taxon>
        <taxon>Metazoa</taxon>
        <taxon>Chordata</taxon>
        <taxon>Craniata</taxon>
        <taxon>Vertebrata</taxon>
        <taxon>Euteleostomi</taxon>
        <taxon>Actinopterygii</taxon>
        <taxon>Neopterygii</taxon>
        <taxon>Teleostei</taxon>
        <taxon>Neoteleostei</taxon>
        <taxon>Acanthomorphata</taxon>
        <taxon>Ovalentaria</taxon>
        <taxon>Atherinomorphae</taxon>
        <taxon>Cyprinodontiformes</taxon>
        <taxon>Goodeidae</taxon>
        <taxon>Characodon</taxon>
    </lineage>
</organism>
<evidence type="ECO:0000256" key="1">
    <source>
        <dbReference type="ARBA" id="ARBA00004370"/>
    </source>
</evidence>
<dbReference type="SMART" id="SM00255">
    <property type="entry name" value="TIR"/>
    <property type="match status" value="1"/>
</dbReference>
<evidence type="ECO:0000313" key="8">
    <source>
        <dbReference type="Proteomes" id="UP001352852"/>
    </source>
</evidence>
<proteinExistence type="predicted"/>
<keyword evidence="8" id="KW-1185">Reference proteome</keyword>
<accession>A0ABU7EQ29</accession>
<name>A0ABU7EQ29_9TELE</name>
<evidence type="ECO:0000256" key="3">
    <source>
        <dbReference type="ARBA" id="ARBA00022729"/>
    </source>
</evidence>
<comment type="caution">
    <text evidence="7">The sequence shown here is derived from an EMBL/GenBank/DDBJ whole genome shotgun (WGS) entry which is preliminary data.</text>
</comment>
<dbReference type="EMBL" id="JAHUTJ010060506">
    <property type="protein sequence ID" value="MED6288403.1"/>
    <property type="molecule type" value="Genomic_DNA"/>
</dbReference>
<feature type="non-terminal residue" evidence="7">
    <location>
        <position position="1"/>
    </location>
</feature>
<comment type="subcellular location">
    <subcellularLocation>
        <location evidence="1">Membrane</location>
    </subcellularLocation>
</comment>
<sequence>KPIIDNITDAIYSSRKTICVISRRYLRSEWCSREVQTASFRLFDEQKDVLVLVFLEDIPTYLLSPFHRMRKLLKKQTYLSWPRAADQPEAFWENLRKALQTGNDPSEDKIRLTVVEPQQ</sequence>
<keyword evidence="2" id="KW-0812">Transmembrane</keyword>
<dbReference type="PANTHER" id="PTHR24365:SF522">
    <property type="entry name" value="LOW QUALITY PROTEIN: TOLL-LIKE RECEPTOR 13-RELATED"/>
    <property type="match status" value="1"/>
</dbReference>
<dbReference type="PANTHER" id="PTHR24365">
    <property type="entry name" value="TOLL-LIKE RECEPTOR"/>
    <property type="match status" value="1"/>
</dbReference>
<evidence type="ECO:0000256" key="5">
    <source>
        <dbReference type="ARBA" id="ARBA00023136"/>
    </source>
</evidence>
<keyword evidence="5" id="KW-0472">Membrane</keyword>
<dbReference type="SUPFAM" id="SSF52200">
    <property type="entry name" value="Toll/Interleukin receptor TIR domain"/>
    <property type="match status" value="1"/>
</dbReference>
<keyword evidence="4" id="KW-1133">Transmembrane helix</keyword>
<dbReference type="Pfam" id="PF01582">
    <property type="entry name" value="TIR"/>
    <property type="match status" value="1"/>
</dbReference>
<keyword evidence="3" id="KW-0732">Signal</keyword>
<dbReference type="Gene3D" id="3.40.50.10140">
    <property type="entry name" value="Toll/interleukin-1 receptor homology (TIR) domain"/>
    <property type="match status" value="1"/>
</dbReference>